<dbReference type="Pfam" id="PF00144">
    <property type="entry name" value="Beta-lactamase"/>
    <property type="match status" value="1"/>
</dbReference>
<sequence>MKQIVTLFLAVTCALTAVSQTKQKTPDYAKRLSGVEKELEKVLADQKVAGYSVAVVYKDKVLYSKGFGYRDYENKKPVTPNTLFAIGSSSKAFTAAILGQLEKEGKLKLDDLATTHLPQLSFKYDYMNTGITIRDMMCHRTGLSRFDYSWYLFNTSNRDSLIQRVKYMEPNTKLRQKWQYNNFMFLAQGMIAEKITEKSWEDNIQQRFFVPLKMTRSNTNIFTTQKDPDASLPYTLDEKSAITKIPYYNINGMGPAGSINSCANDMANWVSTWIMDGKFNGKEIIPAAYVRDASSAQMVVSGGRPGEHPDIQFSNYGLGWFLKSYRGHYLVEHGGNIDGFSANVAFYPSDSIGIVVLTNQNGSAATDIVRNILSDKLFALDPIPWNADAKKRMDEMMEMKQKVKNSTDSLQVKNTHPSHPLKDYAGLYGNPAFSEFMVTWKNDTLFTFIAGEKTWLKHYHYDVFEFKSVDKKDDSPEEDDNHFLINFGTANNGKIESASIEMDEPGQATVFARQPIKVNLSGDDLNKYVGDYDLEGMTVKIYLKGTTLMLLVPGQPDYETVSVGNDTFDLAIAKGYSIKFTVENGNSKAVTFIQPNGNFTAKRK</sequence>
<keyword evidence="3" id="KW-0378">Hydrolase</keyword>
<accession>A0A556MJN6</accession>
<proteinExistence type="predicted"/>
<evidence type="ECO:0000313" key="4">
    <source>
        <dbReference type="Proteomes" id="UP000316008"/>
    </source>
</evidence>
<name>A0A556MJN6_9FLAO</name>
<organism evidence="3 4">
    <name type="scientific">Fluviicola chungangensis</name>
    <dbReference type="NCBI Taxonomy" id="2597671"/>
    <lineage>
        <taxon>Bacteria</taxon>
        <taxon>Pseudomonadati</taxon>
        <taxon>Bacteroidota</taxon>
        <taxon>Flavobacteriia</taxon>
        <taxon>Flavobacteriales</taxon>
        <taxon>Crocinitomicaceae</taxon>
        <taxon>Fluviicola</taxon>
    </lineage>
</organism>
<feature type="domain" description="Peptidase S12 Pab87-related C-terminal" evidence="2">
    <location>
        <begin position="411"/>
        <end position="504"/>
    </location>
</feature>
<reference evidence="3 4" key="1">
    <citation type="submission" date="2019-07" db="EMBL/GenBank/DDBJ databases">
        <authorList>
            <person name="Huq M.A."/>
        </authorList>
    </citation>
    <scope>NUCLEOTIDE SEQUENCE [LARGE SCALE GENOMIC DNA]</scope>
    <source>
        <strain evidence="3 4">MAH-3</strain>
    </source>
</reference>
<evidence type="ECO:0000313" key="3">
    <source>
        <dbReference type="EMBL" id="TSJ40127.1"/>
    </source>
</evidence>
<dbReference type="GO" id="GO:0016787">
    <property type="term" value="F:hydrolase activity"/>
    <property type="evidence" value="ECO:0007669"/>
    <property type="project" value="UniProtKB-KW"/>
</dbReference>
<dbReference type="Pfam" id="PF11954">
    <property type="entry name" value="DUF3471"/>
    <property type="match status" value="1"/>
</dbReference>
<dbReference type="AlphaFoldDB" id="A0A556MJN6"/>
<keyword evidence="4" id="KW-1185">Reference proteome</keyword>
<dbReference type="Gene3D" id="2.40.128.600">
    <property type="match status" value="1"/>
</dbReference>
<gene>
    <name evidence="3" type="ORF">FO442_16135</name>
</gene>
<comment type="caution">
    <text evidence="3">The sequence shown here is derived from an EMBL/GenBank/DDBJ whole genome shotgun (WGS) entry which is preliminary data.</text>
</comment>
<dbReference type="RefSeq" id="WP_144334255.1">
    <property type="nucleotide sequence ID" value="NZ_VLPL01000009.1"/>
</dbReference>
<dbReference type="InterPro" id="IPR012338">
    <property type="entry name" value="Beta-lactam/transpept-like"/>
</dbReference>
<dbReference type="PANTHER" id="PTHR46825">
    <property type="entry name" value="D-ALANYL-D-ALANINE-CARBOXYPEPTIDASE/ENDOPEPTIDASE AMPH"/>
    <property type="match status" value="1"/>
</dbReference>
<dbReference type="OrthoDB" id="1522765at2"/>
<evidence type="ECO:0000259" key="2">
    <source>
        <dbReference type="Pfam" id="PF11954"/>
    </source>
</evidence>
<dbReference type="Proteomes" id="UP000316008">
    <property type="component" value="Unassembled WGS sequence"/>
</dbReference>
<dbReference type="SUPFAM" id="SSF56601">
    <property type="entry name" value="beta-lactamase/transpeptidase-like"/>
    <property type="match status" value="1"/>
</dbReference>
<dbReference type="Gene3D" id="3.40.710.10">
    <property type="entry name" value="DD-peptidase/beta-lactamase superfamily"/>
    <property type="match status" value="1"/>
</dbReference>
<protein>
    <submittedName>
        <fullName evidence="3">Serine hydrolase</fullName>
    </submittedName>
</protein>
<feature type="domain" description="Beta-lactamase-related" evidence="1">
    <location>
        <begin position="37"/>
        <end position="372"/>
    </location>
</feature>
<dbReference type="InterPro" id="IPR001466">
    <property type="entry name" value="Beta-lactam-related"/>
</dbReference>
<dbReference type="InterPro" id="IPR050491">
    <property type="entry name" value="AmpC-like"/>
</dbReference>
<dbReference type="EMBL" id="VLPL01000009">
    <property type="protein sequence ID" value="TSJ40127.1"/>
    <property type="molecule type" value="Genomic_DNA"/>
</dbReference>
<dbReference type="InterPro" id="IPR021860">
    <property type="entry name" value="Peptidase_S12_Pab87-rel_C"/>
</dbReference>
<evidence type="ECO:0000259" key="1">
    <source>
        <dbReference type="Pfam" id="PF00144"/>
    </source>
</evidence>
<dbReference type="PANTHER" id="PTHR46825:SF15">
    <property type="entry name" value="BETA-LACTAMASE-RELATED DOMAIN-CONTAINING PROTEIN"/>
    <property type="match status" value="1"/>
</dbReference>